<dbReference type="EMBL" id="VSRR010083757">
    <property type="protein sequence ID" value="MPC90248.1"/>
    <property type="molecule type" value="Genomic_DNA"/>
</dbReference>
<accession>A0A5B7JBC4</accession>
<evidence type="ECO:0000313" key="3">
    <source>
        <dbReference type="Proteomes" id="UP000324222"/>
    </source>
</evidence>
<evidence type="ECO:0000256" key="1">
    <source>
        <dbReference type="SAM" id="MobiDB-lite"/>
    </source>
</evidence>
<feature type="compositionally biased region" description="Basic and acidic residues" evidence="1">
    <location>
        <begin position="35"/>
        <end position="58"/>
    </location>
</feature>
<dbReference type="Proteomes" id="UP000324222">
    <property type="component" value="Unassembled WGS sequence"/>
</dbReference>
<feature type="region of interest" description="Disordered" evidence="1">
    <location>
        <begin position="1"/>
        <end position="76"/>
    </location>
</feature>
<keyword evidence="3" id="KW-1185">Reference proteome</keyword>
<reference evidence="2 3" key="1">
    <citation type="submission" date="2019-05" db="EMBL/GenBank/DDBJ databases">
        <title>Another draft genome of Portunus trituberculatus and its Hox gene families provides insights of decapod evolution.</title>
        <authorList>
            <person name="Jeong J.-H."/>
            <person name="Song I."/>
            <person name="Kim S."/>
            <person name="Choi T."/>
            <person name="Kim D."/>
            <person name="Ryu S."/>
            <person name="Kim W."/>
        </authorList>
    </citation>
    <scope>NUCLEOTIDE SEQUENCE [LARGE SCALE GENOMIC DNA]</scope>
    <source>
        <tissue evidence="2">Muscle</tissue>
    </source>
</reference>
<dbReference type="AlphaFoldDB" id="A0A5B7JBC4"/>
<evidence type="ECO:0000313" key="2">
    <source>
        <dbReference type="EMBL" id="MPC90248.1"/>
    </source>
</evidence>
<comment type="caution">
    <text evidence="2">The sequence shown here is derived from an EMBL/GenBank/DDBJ whole genome shotgun (WGS) entry which is preliminary data.</text>
</comment>
<gene>
    <name evidence="2" type="ORF">E2C01_085224</name>
</gene>
<feature type="compositionally biased region" description="Polar residues" evidence="1">
    <location>
        <begin position="59"/>
        <end position="76"/>
    </location>
</feature>
<protein>
    <submittedName>
        <fullName evidence="2">Uncharacterized protein</fullName>
    </submittedName>
</protein>
<sequence>MESVVSEATGTSGGGGGGVLEWQTTQGKLYPASRTLREDNMRHDETQHDKTRRRDGNTRTKYANTNSTQNQHQGDIQTDIHVTDGSCSATHASPRRHTIVTPARWTQAEWRSQEDVPPNKQHFPESRFFVTTQAERSHLHLN</sequence>
<name>A0A5B7JBC4_PORTR</name>
<proteinExistence type="predicted"/>
<organism evidence="2 3">
    <name type="scientific">Portunus trituberculatus</name>
    <name type="common">Swimming crab</name>
    <name type="synonym">Neptunus trituberculatus</name>
    <dbReference type="NCBI Taxonomy" id="210409"/>
    <lineage>
        <taxon>Eukaryota</taxon>
        <taxon>Metazoa</taxon>
        <taxon>Ecdysozoa</taxon>
        <taxon>Arthropoda</taxon>
        <taxon>Crustacea</taxon>
        <taxon>Multicrustacea</taxon>
        <taxon>Malacostraca</taxon>
        <taxon>Eumalacostraca</taxon>
        <taxon>Eucarida</taxon>
        <taxon>Decapoda</taxon>
        <taxon>Pleocyemata</taxon>
        <taxon>Brachyura</taxon>
        <taxon>Eubrachyura</taxon>
        <taxon>Portunoidea</taxon>
        <taxon>Portunidae</taxon>
        <taxon>Portuninae</taxon>
        <taxon>Portunus</taxon>
    </lineage>
</organism>